<gene>
    <name evidence="9" type="ORF">GMJLKIPL_3309</name>
</gene>
<comment type="similarity">
    <text evidence="3">Belongs to the flagella basal body rod proteins family.</text>
</comment>
<accession>A0ABQ4SE59</accession>
<name>A0ABQ4SE59_9HYPH</name>
<feature type="domain" description="Flagellar hook-associated protein FlgK helical" evidence="8">
    <location>
        <begin position="88"/>
        <end position="313"/>
    </location>
</feature>
<protein>
    <recommendedName>
        <fullName evidence="4">Flagellar hook-associated protein 1</fullName>
    </recommendedName>
</protein>
<dbReference type="Pfam" id="PF06429">
    <property type="entry name" value="Flg_bbr_C"/>
    <property type="match status" value="1"/>
</dbReference>
<keyword evidence="10" id="KW-1185">Reference proteome</keyword>
<feature type="domain" description="Flagellar basal-body/hook protein C-terminal" evidence="7">
    <location>
        <begin position="444"/>
        <end position="482"/>
    </location>
</feature>
<reference evidence="9" key="2">
    <citation type="submission" date="2021-08" db="EMBL/GenBank/DDBJ databases">
        <authorList>
            <person name="Tani A."/>
            <person name="Ola A."/>
            <person name="Ogura Y."/>
            <person name="Katsura K."/>
            <person name="Hayashi T."/>
        </authorList>
    </citation>
    <scope>NUCLEOTIDE SEQUENCE</scope>
    <source>
        <strain evidence="9">DSM 17168</strain>
    </source>
</reference>
<sequence length="484" mass="49188">MGLSLALTTARSSIQANAAQIAVASRNVAGASDPSYSRKIAAVVTLNGGVRVAVARASDVALYTRMLGATSDLAGRDAVLNGLQTLQRTLGTAENATSPAASLGALGTALHSAANKPDDPALLRAAVERARDLARSLADGAAAVQAVRQEADGAMTESVARINGLLGQFDIANRAVMTGTALGRDVTDDLDTRDRILASLSEEIGLTTQVREGGDVAIYTDSGLPLFDRGPRRVSLAPTPALAAGVAGAAVMIEGVPVTGAGSPMPLQAGRLAGLSQLRDETAPAYGAQLDEIARGLVLAFRERAADGTERAGLFTNAGSALLPAGPPATGLAAALRLNPTVDPQGGGRVDLLRDGGMAGGAYRSNPAAAGSGTAYPDRLRALAGALAQAQSFDPGPDLRGTASLQDFAASSVGWLEARRKEASEDSDAHATLLSRASEALSNATGVNNDDETAQTLKLEQAYAASARLIALIDEMLKTLINAV</sequence>
<reference evidence="9" key="1">
    <citation type="journal article" date="2021" name="Front. Microbiol.">
        <title>Comprehensive Comparative Genomics and Phenotyping of Methylobacterium Species.</title>
        <authorList>
            <person name="Alessa O."/>
            <person name="Ogura Y."/>
            <person name="Fujitani Y."/>
            <person name="Takami H."/>
            <person name="Hayashi T."/>
            <person name="Sahin N."/>
            <person name="Tani A."/>
        </authorList>
    </citation>
    <scope>NUCLEOTIDE SEQUENCE</scope>
    <source>
        <strain evidence="9">DSM 17168</strain>
    </source>
</reference>
<dbReference type="SUPFAM" id="SSF64518">
    <property type="entry name" value="Phase 1 flagellin"/>
    <property type="match status" value="1"/>
</dbReference>
<evidence type="ECO:0000256" key="4">
    <source>
        <dbReference type="ARBA" id="ARBA00016244"/>
    </source>
</evidence>
<dbReference type="NCBIfam" id="TIGR02492">
    <property type="entry name" value="flgK_ends"/>
    <property type="match status" value="1"/>
</dbReference>
<evidence type="ECO:0000256" key="2">
    <source>
        <dbReference type="ARBA" id="ARBA00004613"/>
    </source>
</evidence>
<evidence type="ECO:0000259" key="8">
    <source>
        <dbReference type="Pfam" id="PF22638"/>
    </source>
</evidence>
<evidence type="ECO:0000256" key="6">
    <source>
        <dbReference type="ARBA" id="ARBA00023143"/>
    </source>
</evidence>
<comment type="subcellular location">
    <subcellularLocation>
        <location evidence="1">Bacterial flagellum</location>
    </subcellularLocation>
    <subcellularLocation>
        <location evidence="2">Secreted</location>
    </subcellularLocation>
</comment>
<dbReference type="PANTHER" id="PTHR30033:SF1">
    <property type="entry name" value="FLAGELLAR HOOK-ASSOCIATED PROTEIN 1"/>
    <property type="match status" value="1"/>
</dbReference>
<dbReference type="InterPro" id="IPR002371">
    <property type="entry name" value="FlgK"/>
</dbReference>
<keyword evidence="5" id="KW-0964">Secreted</keyword>
<dbReference type="Pfam" id="PF22638">
    <property type="entry name" value="FlgK_D1"/>
    <property type="match status" value="1"/>
</dbReference>
<evidence type="ECO:0000256" key="5">
    <source>
        <dbReference type="ARBA" id="ARBA00022525"/>
    </source>
</evidence>
<keyword evidence="6" id="KW-0975">Bacterial flagellum</keyword>
<evidence type="ECO:0000256" key="1">
    <source>
        <dbReference type="ARBA" id="ARBA00004365"/>
    </source>
</evidence>
<evidence type="ECO:0000313" key="9">
    <source>
        <dbReference type="EMBL" id="GJE01379.1"/>
    </source>
</evidence>
<evidence type="ECO:0000259" key="7">
    <source>
        <dbReference type="Pfam" id="PF06429"/>
    </source>
</evidence>
<dbReference type="InterPro" id="IPR010930">
    <property type="entry name" value="Flg_bb/hook_C_dom"/>
</dbReference>
<proteinExistence type="inferred from homology"/>
<dbReference type="RefSeq" id="WP_238236264.1">
    <property type="nucleotide sequence ID" value="NZ_BPQQ01000037.1"/>
</dbReference>
<organism evidence="9 10">
    <name type="scientific">Methylobacterium isbiliense</name>
    <dbReference type="NCBI Taxonomy" id="315478"/>
    <lineage>
        <taxon>Bacteria</taxon>
        <taxon>Pseudomonadati</taxon>
        <taxon>Pseudomonadota</taxon>
        <taxon>Alphaproteobacteria</taxon>
        <taxon>Hyphomicrobiales</taxon>
        <taxon>Methylobacteriaceae</taxon>
        <taxon>Methylobacterium</taxon>
    </lineage>
</organism>
<dbReference type="Proteomes" id="UP001055153">
    <property type="component" value="Unassembled WGS sequence"/>
</dbReference>
<evidence type="ECO:0000256" key="3">
    <source>
        <dbReference type="ARBA" id="ARBA00009677"/>
    </source>
</evidence>
<comment type="caution">
    <text evidence="9">The sequence shown here is derived from an EMBL/GenBank/DDBJ whole genome shotgun (WGS) entry which is preliminary data.</text>
</comment>
<evidence type="ECO:0000313" key="10">
    <source>
        <dbReference type="Proteomes" id="UP001055153"/>
    </source>
</evidence>
<dbReference type="InterPro" id="IPR053927">
    <property type="entry name" value="FlgK_helical"/>
</dbReference>
<dbReference type="EMBL" id="BPQQ01000037">
    <property type="protein sequence ID" value="GJE01379.1"/>
    <property type="molecule type" value="Genomic_DNA"/>
</dbReference>
<dbReference type="PANTHER" id="PTHR30033">
    <property type="entry name" value="FLAGELLAR HOOK-ASSOCIATED PROTEIN 1"/>
    <property type="match status" value="1"/>
</dbReference>